<dbReference type="STRING" id="617002.SAMN05660653_02708"/>
<dbReference type="InterPro" id="IPR055446">
    <property type="entry name" value="RecD2_N_OB"/>
</dbReference>
<name>A0A1G6E9P1_9BACT</name>
<dbReference type="AlphaFoldDB" id="A0A1G6E9P1"/>
<dbReference type="NCBIfam" id="TIGR01448">
    <property type="entry name" value="recD_rel"/>
    <property type="match status" value="1"/>
</dbReference>
<dbReference type="Gene3D" id="1.10.150.20">
    <property type="entry name" value="5' to 3' exonuclease, C-terminal subdomain"/>
    <property type="match status" value="1"/>
</dbReference>
<proteinExistence type="inferred from homology"/>
<dbReference type="GO" id="GO:0003677">
    <property type="term" value="F:DNA binding"/>
    <property type="evidence" value="ECO:0007669"/>
    <property type="project" value="InterPro"/>
</dbReference>
<dbReference type="InterPro" id="IPR041451">
    <property type="entry name" value="RecD2_SH13"/>
</dbReference>
<gene>
    <name evidence="7" type="ORF">SAMN05660653_02708</name>
</gene>
<dbReference type="InterPro" id="IPR027417">
    <property type="entry name" value="P-loop_NTPase"/>
</dbReference>
<dbReference type="GO" id="GO:0005524">
    <property type="term" value="F:ATP binding"/>
    <property type="evidence" value="ECO:0007669"/>
    <property type="project" value="UniProtKB-KW"/>
</dbReference>
<reference evidence="7 8" key="1">
    <citation type="submission" date="2016-10" db="EMBL/GenBank/DDBJ databases">
        <authorList>
            <person name="de Groot N.N."/>
        </authorList>
    </citation>
    <scope>NUCLEOTIDE SEQUENCE [LARGE SCALE GENOMIC DNA]</scope>
    <source>
        <strain evidence="7 8">ASO4-2</strain>
    </source>
</reference>
<dbReference type="EMBL" id="FMXO01000016">
    <property type="protein sequence ID" value="SDB54189.1"/>
    <property type="molecule type" value="Genomic_DNA"/>
</dbReference>
<feature type="domain" description="ATP-dependent RecD2 DNA helicase OB-fold" evidence="6">
    <location>
        <begin position="19"/>
        <end position="91"/>
    </location>
</feature>
<keyword evidence="1" id="KW-0547">Nucleotide-binding</keyword>
<dbReference type="GO" id="GO:0009338">
    <property type="term" value="C:exodeoxyribonuclease V complex"/>
    <property type="evidence" value="ECO:0007669"/>
    <property type="project" value="TreeGrafter"/>
</dbReference>
<dbReference type="InterPro" id="IPR050534">
    <property type="entry name" value="Coronavir_polyprotein_1ab"/>
</dbReference>
<evidence type="ECO:0000259" key="3">
    <source>
        <dbReference type="Pfam" id="PF13538"/>
    </source>
</evidence>
<dbReference type="Pfam" id="PF13245">
    <property type="entry name" value="AAA_19"/>
    <property type="match status" value="1"/>
</dbReference>
<accession>A0A1G6E9P1</accession>
<evidence type="ECO:0000313" key="7">
    <source>
        <dbReference type="EMBL" id="SDB54189.1"/>
    </source>
</evidence>
<evidence type="ECO:0000256" key="1">
    <source>
        <dbReference type="ARBA" id="ARBA00022741"/>
    </source>
</evidence>
<dbReference type="SUPFAM" id="SSF52540">
    <property type="entry name" value="P-loop containing nucleoside triphosphate hydrolases"/>
    <property type="match status" value="2"/>
</dbReference>
<organism evidence="7 8">
    <name type="scientific">Desulfonatronum thiosulfatophilum</name>
    <dbReference type="NCBI Taxonomy" id="617002"/>
    <lineage>
        <taxon>Bacteria</taxon>
        <taxon>Pseudomonadati</taxon>
        <taxon>Thermodesulfobacteriota</taxon>
        <taxon>Desulfovibrionia</taxon>
        <taxon>Desulfovibrionales</taxon>
        <taxon>Desulfonatronaceae</taxon>
        <taxon>Desulfonatronum</taxon>
    </lineage>
</organism>
<dbReference type="Gene3D" id="2.30.30.940">
    <property type="match status" value="1"/>
</dbReference>
<evidence type="ECO:0000256" key="2">
    <source>
        <dbReference type="ARBA" id="ARBA00022840"/>
    </source>
</evidence>
<dbReference type="InterPro" id="IPR010994">
    <property type="entry name" value="RuvA_2-like"/>
</dbReference>
<dbReference type="Pfam" id="PF13538">
    <property type="entry name" value="UvrD_C_2"/>
    <property type="match status" value="1"/>
</dbReference>
<evidence type="ECO:0000259" key="4">
    <source>
        <dbReference type="Pfam" id="PF14490"/>
    </source>
</evidence>
<dbReference type="CDD" id="cd17933">
    <property type="entry name" value="DEXSc_RecD-like"/>
    <property type="match status" value="1"/>
</dbReference>
<dbReference type="Pfam" id="PF23139">
    <property type="entry name" value="OB_YrrC"/>
    <property type="match status" value="1"/>
</dbReference>
<dbReference type="SUPFAM" id="SSF47781">
    <property type="entry name" value="RuvA domain 2-like"/>
    <property type="match status" value="1"/>
</dbReference>
<dbReference type="GO" id="GO:0043139">
    <property type="term" value="F:5'-3' DNA helicase activity"/>
    <property type="evidence" value="ECO:0007669"/>
    <property type="project" value="InterPro"/>
</dbReference>
<dbReference type="InterPro" id="IPR006345">
    <property type="entry name" value="RecD2"/>
</dbReference>
<evidence type="ECO:0000313" key="8">
    <source>
        <dbReference type="Proteomes" id="UP000198771"/>
    </source>
</evidence>
<feature type="domain" description="ATP-dependent RecD2 DNA helicase-like helix-hairpin-helix" evidence="4">
    <location>
        <begin position="156"/>
        <end position="246"/>
    </location>
</feature>
<evidence type="ECO:0000259" key="6">
    <source>
        <dbReference type="Pfam" id="PF23139"/>
    </source>
</evidence>
<dbReference type="Gene3D" id="1.10.10.2220">
    <property type="match status" value="1"/>
</dbReference>
<dbReference type="HAMAP" id="MF_01488">
    <property type="entry name" value="RecD2"/>
    <property type="match status" value="1"/>
</dbReference>
<dbReference type="Pfam" id="PF18335">
    <property type="entry name" value="SH3_13"/>
    <property type="match status" value="1"/>
</dbReference>
<dbReference type="Proteomes" id="UP000198771">
    <property type="component" value="Unassembled WGS sequence"/>
</dbReference>
<feature type="domain" description="UvrD-like helicase C-terminal" evidence="3">
    <location>
        <begin position="659"/>
        <end position="706"/>
    </location>
</feature>
<dbReference type="InterPro" id="IPR027785">
    <property type="entry name" value="UvrD-like_helicase_C"/>
</dbReference>
<keyword evidence="2" id="KW-0067">ATP-binding</keyword>
<dbReference type="RefSeq" id="WP_092122884.1">
    <property type="nucleotide sequence ID" value="NZ_FMXO01000016.1"/>
</dbReference>
<evidence type="ECO:0000259" key="5">
    <source>
        <dbReference type="Pfam" id="PF18335"/>
    </source>
</evidence>
<dbReference type="Pfam" id="PF14490">
    <property type="entry name" value="HHH_RecD2"/>
    <property type="match status" value="1"/>
</dbReference>
<dbReference type="OrthoDB" id="9763659at2"/>
<dbReference type="GO" id="GO:0006310">
    <property type="term" value="P:DNA recombination"/>
    <property type="evidence" value="ECO:0007669"/>
    <property type="project" value="InterPro"/>
</dbReference>
<dbReference type="Pfam" id="PF14520">
    <property type="entry name" value="HHH_5"/>
    <property type="match status" value="1"/>
</dbReference>
<dbReference type="PANTHER" id="PTHR43788:SF6">
    <property type="entry name" value="DNA HELICASE B"/>
    <property type="match status" value="1"/>
</dbReference>
<dbReference type="GO" id="GO:0017116">
    <property type="term" value="F:single-stranded DNA helicase activity"/>
    <property type="evidence" value="ECO:0007669"/>
    <property type="project" value="TreeGrafter"/>
</dbReference>
<dbReference type="PANTHER" id="PTHR43788">
    <property type="entry name" value="DNA2/NAM7 HELICASE FAMILY MEMBER"/>
    <property type="match status" value="1"/>
</dbReference>
<sequence>MKPQPRSSNPNPLCPPLITINAEVQGVTFFNPANGYAVIRVKVREEPGIVTAVGNIVEVKPGELLNLSGQWKEHPKYGRQFLITKAEPLLPAGVNAIRRYLASGQLKGVGPALAERMIKLFKDKTLEIIDTDPDQLLRVEGIGVSKLQKIVQSWEEQHHVRALILFLQEHDVSPALAVRIHRHYGAQALQKVRDNPYDLAYEVHGIGFKTADAIALKLGFAPYCRERLEAALVYMLFHASESGHVFVPLDELLENTTSLLGGAPLEELHSALDVLAERRRIILEELPTQGLGTVVYLSHFHRWENEIAQRLRELIQHPAAVDKSKLRNVLAQLEARHRITLSPQQRQAVEDACLNKVFILTGGPGTGKTTITRFIVEAVTALGIAVKLAAPTGRAAKRLSEATRTHASTLHRLLQYAPDGGFGMNETKMLKAGMLVVDEVSMLDCHLCLAVLRALPLTSRLVLVGDVNQLPSVGPGNILGDLLKSAALPHAELTHIYRQAQESMIVVNAHRINQGQFPCQSPKPPPEADFYWIEQDDPSRVQAMILQMVCERIPAGYGMDPRLDVQVLTPMHKGEVGTQQLNTLLQERLNPKGREFAVGFRKMRVGDRVLQMRNNYDKEVFNGDLGWISSVNIEDGQAVVEFDGRDVSYELSEMDELSLAYAVSVHKSQGSEYPCVVMPLLTQHFMLLQRNLIYTGLTRARRLAVILGSKKALVIGLKNAKAKNRYTDLARRIVEMVEG</sequence>
<dbReference type="CDD" id="cd18809">
    <property type="entry name" value="SF1_C_RecD"/>
    <property type="match status" value="1"/>
</dbReference>
<keyword evidence="8" id="KW-1185">Reference proteome</keyword>
<dbReference type="InterPro" id="IPR029493">
    <property type="entry name" value="RecD2-like_HHH"/>
</dbReference>
<protein>
    <submittedName>
        <fullName evidence="7">Exodeoxyribonuclease V alpha subunit</fullName>
    </submittedName>
</protein>
<dbReference type="Gene3D" id="3.40.50.300">
    <property type="entry name" value="P-loop containing nucleotide triphosphate hydrolases"/>
    <property type="match status" value="2"/>
</dbReference>
<feature type="domain" description="ATP-dependent RecD2 DNA helicase SH3" evidence="5">
    <location>
        <begin position="581"/>
        <end position="642"/>
    </location>
</feature>